<evidence type="ECO:0000256" key="2">
    <source>
        <dbReference type="ARBA" id="ARBA00009810"/>
    </source>
</evidence>
<evidence type="ECO:0000256" key="3">
    <source>
        <dbReference type="ARBA" id="ARBA00022448"/>
    </source>
</evidence>
<evidence type="ECO:0000256" key="16">
    <source>
        <dbReference type="SAM" id="SignalP"/>
    </source>
</evidence>
<sequence length="810" mass="87817">MRPSCARPLPLAIALAFAIGSPALHAQADSAGARPGDTVQVRIEAQPLAQALNAWARQTRMQVAVRQAAVAGKSAPAVSGDLSAREALDRLLEGSGLRGRFEGNLATIEATTAGAAVTLQPVVVTAQAARESADGPVVGYVARRSAAGSKTDTPLSETPQSISVVGAEQIEAMGAARLGDALAYTPGVDVAANGTDSRFDWLTLRGFDLYSPGFYLDGLPLRNIGTWSVWQTENYAAERIEVLRGPASVLYGMGNVGGTVNVVSKRPTANPQRELQLQWGDHGRKQVMGDFSGPLDEAGTLLYRVTGLLRDAELPAGGMRDDRAYLAPSLAWRPSGDTRLVLQGHYLRVRSGVYTRGRRAEGSLYPTPAGTTVPASFSSAEPGFDHFEQDQWALGYAFEHDLGSGWTVRQNARYGRLDVDLAQVSVNGYEVVDGSDPLAPANFRRATRGVFAAREKARGFAIDNQLQGTLRLGEWRHQVLLGLEHQRSTFDTVARNGSAPSIDLFQPVYGQPVVLPDPYQDTATRLTQTGLYVQDQIKWRDRWVITLGGRYDTARTAVEDRLSEPAASTRVSDHKASARGGVVYLAPQGWAPYVSYTTSFLPIGGAMDPATGRPFKPETSRQYEAGVRYQPPGRNDSYSAAVFDLRRQNYITYDPSFAPRQTGEVQVRGLELSAQAQPLRALNLVASYTFTPKADVTASAKPEEIGRQLIAMSRHKASIWVDYRFASGLKAGIGARYTGSNRGNGEAVAPHKVPAFTVFDALLGYDFERWSVALNLRNLTDKTYIANCDAYGGCYYGEPRRATLSATYRW</sequence>
<evidence type="ECO:0000256" key="15">
    <source>
        <dbReference type="RuleBase" id="RU003357"/>
    </source>
</evidence>
<evidence type="ECO:0000256" key="8">
    <source>
        <dbReference type="ARBA" id="ARBA00023004"/>
    </source>
</evidence>
<dbReference type="InterPro" id="IPR039426">
    <property type="entry name" value="TonB-dep_rcpt-like"/>
</dbReference>
<dbReference type="SMART" id="SM00965">
    <property type="entry name" value="STN"/>
    <property type="match status" value="1"/>
</dbReference>
<dbReference type="Pfam" id="PF00593">
    <property type="entry name" value="TonB_dep_Rec_b-barrel"/>
    <property type="match status" value="1"/>
</dbReference>
<feature type="domain" description="Secretin/TonB short N-terminal" evidence="17">
    <location>
        <begin position="61"/>
        <end position="111"/>
    </location>
</feature>
<dbReference type="OrthoDB" id="127311at2"/>
<dbReference type="Gene3D" id="2.170.130.10">
    <property type="entry name" value="TonB-dependent receptor, plug domain"/>
    <property type="match status" value="1"/>
</dbReference>
<evidence type="ECO:0000256" key="1">
    <source>
        <dbReference type="ARBA" id="ARBA00004571"/>
    </source>
</evidence>
<dbReference type="InterPro" id="IPR037066">
    <property type="entry name" value="Plug_dom_sf"/>
</dbReference>
<keyword evidence="10 15" id="KW-0798">TonB box</keyword>
<dbReference type="GO" id="GO:0015344">
    <property type="term" value="F:siderophore uptake transmembrane transporter activity"/>
    <property type="evidence" value="ECO:0007669"/>
    <property type="project" value="TreeGrafter"/>
</dbReference>
<dbReference type="AlphaFoldDB" id="A0A328Z6A9"/>
<dbReference type="PANTHER" id="PTHR32552">
    <property type="entry name" value="FERRICHROME IRON RECEPTOR-RELATED"/>
    <property type="match status" value="1"/>
</dbReference>
<dbReference type="Pfam" id="PF07715">
    <property type="entry name" value="Plug"/>
    <property type="match status" value="1"/>
</dbReference>
<keyword evidence="7 16" id="KW-0732">Signal</keyword>
<comment type="similarity">
    <text evidence="2 14 15">Belongs to the TonB-dependent receptor family.</text>
</comment>
<evidence type="ECO:0000256" key="5">
    <source>
        <dbReference type="ARBA" id="ARBA00022496"/>
    </source>
</evidence>
<dbReference type="NCBIfam" id="TIGR01783">
    <property type="entry name" value="TonB-siderophor"/>
    <property type="match status" value="1"/>
</dbReference>
<keyword evidence="11 14" id="KW-0472">Membrane</keyword>
<dbReference type="GO" id="GO:0015891">
    <property type="term" value="P:siderophore transport"/>
    <property type="evidence" value="ECO:0007669"/>
    <property type="project" value="InterPro"/>
</dbReference>
<keyword evidence="5" id="KW-0410">Iron transport</keyword>
<accession>A0A328Z6A9</accession>
<dbReference type="EMBL" id="QLTA01000021">
    <property type="protein sequence ID" value="RAR80993.1"/>
    <property type="molecule type" value="Genomic_DNA"/>
</dbReference>
<proteinExistence type="inferred from homology"/>
<evidence type="ECO:0000259" key="17">
    <source>
        <dbReference type="SMART" id="SM00965"/>
    </source>
</evidence>
<evidence type="ECO:0000256" key="6">
    <source>
        <dbReference type="ARBA" id="ARBA00022692"/>
    </source>
</evidence>
<evidence type="ECO:0000256" key="10">
    <source>
        <dbReference type="ARBA" id="ARBA00023077"/>
    </source>
</evidence>
<evidence type="ECO:0000256" key="12">
    <source>
        <dbReference type="ARBA" id="ARBA00023170"/>
    </source>
</evidence>
<dbReference type="GO" id="GO:0038023">
    <property type="term" value="F:signaling receptor activity"/>
    <property type="evidence" value="ECO:0007669"/>
    <property type="project" value="InterPro"/>
</dbReference>
<evidence type="ECO:0000256" key="7">
    <source>
        <dbReference type="ARBA" id="ARBA00022729"/>
    </source>
</evidence>
<feature type="chain" id="PRO_5016341363" evidence="16">
    <location>
        <begin position="27"/>
        <end position="810"/>
    </location>
</feature>
<dbReference type="Gene3D" id="3.55.50.30">
    <property type="match status" value="1"/>
</dbReference>
<dbReference type="Gene3D" id="2.40.170.20">
    <property type="entry name" value="TonB-dependent receptor, beta-barrel domain"/>
    <property type="match status" value="1"/>
</dbReference>
<dbReference type="InterPro" id="IPR012910">
    <property type="entry name" value="Plug_dom"/>
</dbReference>
<gene>
    <name evidence="18" type="ORF">AX018_10219</name>
</gene>
<evidence type="ECO:0000256" key="11">
    <source>
        <dbReference type="ARBA" id="ARBA00023136"/>
    </source>
</evidence>
<dbReference type="Proteomes" id="UP000248856">
    <property type="component" value="Unassembled WGS sequence"/>
</dbReference>
<keyword evidence="9" id="KW-0406">Ion transport</keyword>
<keyword evidence="19" id="KW-1185">Reference proteome</keyword>
<evidence type="ECO:0000256" key="14">
    <source>
        <dbReference type="PROSITE-ProRule" id="PRU01360"/>
    </source>
</evidence>
<keyword evidence="4 14" id="KW-1134">Transmembrane beta strand</keyword>
<dbReference type="InterPro" id="IPR036942">
    <property type="entry name" value="Beta-barrel_TonB_sf"/>
</dbReference>
<protein>
    <submittedName>
        <fullName evidence="18">Iron complex outermembrane receptor protein</fullName>
    </submittedName>
</protein>
<comment type="subcellular location">
    <subcellularLocation>
        <location evidence="1 14">Cell outer membrane</location>
        <topology evidence="1 14">Multi-pass membrane protein</topology>
    </subcellularLocation>
</comment>
<name>A0A328Z6A9_9BURK</name>
<organism evidence="18 19">
    <name type="scientific">Paracidovorax anthurii</name>
    <dbReference type="NCBI Taxonomy" id="78229"/>
    <lineage>
        <taxon>Bacteria</taxon>
        <taxon>Pseudomonadati</taxon>
        <taxon>Pseudomonadota</taxon>
        <taxon>Betaproteobacteria</taxon>
        <taxon>Burkholderiales</taxon>
        <taxon>Comamonadaceae</taxon>
        <taxon>Paracidovorax</taxon>
    </lineage>
</organism>
<dbReference type="GO" id="GO:0009279">
    <property type="term" value="C:cell outer membrane"/>
    <property type="evidence" value="ECO:0007669"/>
    <property type="project" value="UniProtKB-SubCell"/>
</dbReference>
<dbReference type="InterPro" id="IPR010105">
    <property type="entry name" value="TonB_sidphr_rcpt"/>
</dbReference>
<evidence type="ECO:0000256" key="9">
    <source>
        <dbReference type="ARBA" id="ARBA00023065"/>
    </source>
</evidence>
<dbReference type="PROSITE" id="PS52016">
    <property type="entry name" value="TONB_DEPENDENT_REC_3"/>
    <property type="match status" value="1"/>
</dbReference>
<keyword evidence="3 14" id="KW-0813">Transport</keyword>
<keyword evidence="8" id="KW-0408">Iron</keyword>
<evidence type="ECO:0000256" key="13">
    <source>
        <dbReference type="ARBA" id="ARBA00023237"/>
    </source>
</evidence>
<evidence type="ECO:0000256" key="4">
    <source>
        <dbReference type="ARBA" id="ARBA00022452"/>
    </source>
</evidence>
<dbReference type="SUPFAM" id="SSF56935">
    <property type="entry name" value="Porins"/>
    <property type="match status" value="1"/>
</dbReference>
<dbReference type="InterPro" id="IPR000531">
    <property type="entry name" value="Beta-barrel_TonB"/>
</dbReference>
<comment type="caution">
    <text evidence="18">The sequence shown here is derived from an EMBL/GenBank/DDBJ whole genome shotgun (WGS) entry which is preliminary data.</text>
</comment>
<evidence type="ECO:0000313" key="18">
    <source>
        <dbReference type="EMBL" id="RAR80993.1"/>
    </source>
</evidence>
<dbReference type="RefSeq" id="WP_111877505.1">
    <property type="nucleotide sequence ID" value="NZ_CBCSGC010000014.1"/>
</dbReference>
<keyword evidence="6 14" id="KW-0812">Transmembrane</keyword>
<dbReference type="InterPro" id="IPR011662">
    <property type="entry name" value="Secretin/TonB_short_N"/>
</dbReference>
<keyword evidence="12 18" id="KW-0675">Receptor</keyword>
<keyword evidence="13 14" id="KW-0998">Cell outer membrane</keyword>
<dbReference type="FunFam" id="2.170.130.10:FF:000001">
    <property type="entry name" value="Catecholate siderophore TonB-dependent receptor"/>
    <property type="match status" value="1"/>
</dbReference>
<feature type="signal peptide" evidence="16">
    <location>
        <begin position="1"/>
        <end position="26"/>
    </location>
</feature>
<dbReference type="Pfam" id="PF07660">
    <property type="entry name" value="STN"/>
    <property type="match status" value="1"/>
</dbReference>
<reference evidence="18 19" key="1">
    <citation type="submission" date="2018-06" db="EMBL/GenBank/DDBJ databases">
        <title>Genomic Encyclopedia of Archaeal and Bacterial Type Strains, Phase II (KMG-II): from individual species to whole genera.</title>
        <authorList>
            <person name="Goeker M."/>
        </authorList>
    </citation>
    <scope>NUCLEOTIDE SEQUENCE [LARGE SCALE GENOMIC DNA]</scope>
    <source>
        <strain evidence="18 19">CFPB 3232</strain>
    </source>
</reference>
<dbReference type="CDD" id="cd01347">
    <property type="entry name" value="ligand_gated_channel"/>
    <property type="match status" value="1"/>
</dbReference>
<dbReference type="PANTHER" id="PTHR32552:SF68">
    <property type="entry name" value="FERRICHROME OUTER MEMBRANE TRANSPORTER_PHAGE RECEPTOR"/>
    <property type="match status" value="1"/>
</dbReference>
<evidence type="ECO:0000313" key="19">
    <source>
        <dbReference type="Proteomes" id="UP000248856"/>
    </source>
</evidence>